<keyword evidence="2" id="KW-1185">Reference proteome</keyword>
<name>A0A699Z637_HAELA</name>
<accession>A0A699Z637</accession>
<evidence type="ECO:0000313" key="2">
    <source>
        <dbReference type="Proteomes" id="UP000485058"/>
    </source>
</evidence>
<sequence>EQEEEVSALDAKYPRVPERIYTVPDLFSKAAYWDLAAMLKLDYPDVYVVDIETDAERLKEGDMFVSLSKDEEEIQKEVQRAVAAGAQALVLPDFVAKHPDVMMLIPDGYPVVFADNMVEASQRLAV</sequence>
<proteinExistence type="predicted"/>
<gene>
    <name evidence="1" type="ORF">HaLaN_06327</name>
</gene>
<dbReference type="SUPFAM" id="SSF63418">
    <property type="entry name" value="MurE/MurF N-terminal domain"/>
    <property type="match status" value="1"/>
</dbReference>
<reference evidence="1 2" key="1">
    <citation type="submission" date="2020-02" db="EMBL/GenBank/DDBJ databases">
        <title>Draft genome sequence of Haematococcus lacustris strain NIES-144.</title>
        <authorList>
            <person name="Morimoto D."/>
            <person name="Nakagawa S."/>
            <person name="Yoshida T."/>
            <person name="Sawayama S."/>
        </authorList>
    </citation>
    <scope>NUCLEOTIDE SEQUENCE [LARGE SCALE GENOMIC DNA]</scope>
    <source>
        <strain evidence="1 2">NIES-144</strain>
    </source>
</reference>
<dbReference type="Proteomes" id="UP000485058">
    <property type="component" value="Unassembled WGS sequence"/>
</dbReference>
<dbReference type="Gene3D" id="3.40.1390.10">
    <property type="entry name" value="MurE/MurF, N-terminal domain"/>
    <property type="match status" value="1"/>
</dbReference>
<dbReference type="InterPro" id="IPR035911">
    <property type="entry name" value="MurE/MurF_N"/>
</dbReference>
<dbReference type="AlphaFoldDB" id="A0A699Z637"/>
<protein>
    <submittedName>
        <fullName evidence="1">Uncharacterized protein</fullName>
    </submittedName>
</protein>
<organism evidence="1 2">
    <name type="scientific">Haematococcus lacustris</name>
    <name type="common">Green alga</name>
    <name type="synonym">Haematococcus pluvialis</name>
    <dbReference type="NCBI Taxonomy" id="44745"/>
    <lineage>
        <taxon>Eukaryota</taxon>
        <taxon>Viridiplantae</taxon>
        <taxon>Chlorophyta</taxon>
        <taxon>core chlorophytes</taxon>
        <taxon>Chlorophyceae</taxon>
        <taxon>CS clade</taxon>
        <taxon>Chlamydomonadales</taxon>
        <taxon>Haematococcaceae</taxon>
        <taxon>Haematococcus</taxon>
    </lineage>
</organism>
<feature type="non-terminal residue" evidence="1">
    <location>
        <position position="1"/>
    </location>
</feature>
<feature type="non-terminal residue" evidence="1">
    <location>
        <position position="126"/>
    </location>
</feature>
<evidence type="ECO:0000313" key="1">
    <source>
        <dbReference type="EMBL" id="GFH10922.1"/>
    </source>
</evidence>
<comment type="caution">
    <text evidence="1">The sequence shown here is derived from an EMBL/GenBank/DDBJ whole genome shotgun (WGS) entry which is preliminary data.</text>
</comment>
<dbReference type="EMBL" id="BLLF01000359">
    <property type="protein sequence ID" value="GFH10922.1"/>
    <property type="molecule type" value="Genomic_DNA"/>
</dbReference>